<dbReference type="SMART" id="SM01234">
    <property type="entry name" value="Haemolytic"/>
    <property type="match status" value="1"/>
</dbReference>
<name>A0ABP6SWB3_9ACTN</name>
<keyword evidence="2" id="KW-1185">Reference proteome</keyword>
<dbReference type="PANTHER" id="PTHR33383:SF1">
    <property type="entry name" value="MEMBRANE PROTEIN INSERTION EFFICIENCY FACTOR-RELATED"/>
    <property type="match status" value="1"/>
</dbReference>
<reference evidence="2" key="1">
    <citation type="journal article" date="2019" name="Int. J. Syst. Evol. Microbiol.">
        <title>The Global Catalogue of Microorganisms (GCM) 10K type strain sequencing project: providing services to taxonomists for standard genome sequencing and annotation.</title>
        <authorList>
            <consortium name="The Broad Institute Genomics Platform"/>
            <consortium name="The Broad Institute Genome Sequencing Center for Infectious Disease"/>
            <person name="Wu L."/>
            <person name="Ma J."/>
        </authorList>
    </citation>
    <scope>NUCLEOTIDE SEQUENCE [LARGE SCALE GENOMIC DNA]</scope>
    <source>
        <strain evidence="2">JCM 9458</strain>
    </source>
</reference>
<protein>
    <recommendedName>
        <fullName evidence="3">Membrane protein insertion efficiency factor YidD</fullName>
    </recommendedName>
</protein>
<comment type="caution">
    <text evidence="1">The sequence shown here is derived from an EMBL/GenBank/DDBJ whole genome shotgun (WGS) entry which is preliminary data.</text>
</comment>
<evidence type="ECO:0000313" key="2">
    <source>
        <dbReference type="Proteomes" id="UP001501676"/>
    </source>
</evidence>
<dbReference type="PANTHER" id="PTHR33383">
    <property type="entry name" value="MEMBRANE PROTEIN INSERTION EFFICIENCY FACTOR-RELATED"/>
    <property type="match status" value="1"/>
</dbReference>
<organism evidence="1 2">
    <name type="scientific">Cryptosporangium minutisporangium</name>
    <dbReference type="NCBI Taxonomy" id="113569"/>
    <lineage>
        <taxon>Bacteria</taxon>
        <taxon>Bacillati</taxon>
        <taxon>Actinomycetota</taxon>
        <taxon>Actinomycetes</taxon>
        <taxon>Cryptosporangiales</taxon>
        <taxon>Cryptosporangiaceae</taxon>
        <taxon>Cryptosporangium</taxon>
    </lineage>
</organism>
<accession>A0ABP6SWB3</accession>
<dbReference type="InterPro" id="IPR002696">
    <property type="entry name" value="Membr_insert_effic_factor_YidD"/>
</dbReference>
<proteinExistence type="predicted"/>
<evidence type="ECO:0000313" key="1">
    <source>
        <dbReference type="EMBL" id="GAA3386560.1"/>
    </source>
</evidence>
<gene>
    <name evidence="1" type="ORF">GCM10020369_24660</name>
</gene>
<dbReference type="Proteomes" id="UP001501676">
    <property type="component" value="Unassembled WGS sequence"/>
</dbReference>
<dbReference type="NCBIfam" id="TIGR00278">
    <property type="entry name" value="membrane protein insertion efficiency factor YidD"/>
    <property type="match status" value="1"/>
</dbReference>
<dbReference type="Pfam" id="PF01809">
    <property type="entry name" value="YidD"/>
    <property type="match status" value="1"/>
</dbReference>
<evidence type="ECO:0008006" key="3">
    <source>
        <dbReference type="Google" id="ProtNLM"/>
    </source>
</evidence>
<dbReference type="EMBL" id="BAAAYN010000017">
    <property type="protein sequence ID" value="GAA3386560.1"/>
    <property type="molecule type" value="Genomic_DNA"/>
</dbReference>
<dbReference type="RefSeq" id="WP_345728185.1">
    <property type="nucleotide sequence ID" value="NZ_BAAAYN010000017.1"/>
</dbReference>
<sequence>MANEAGWVLLAGWRRWRETRRRKRRHRRHSKATDAGSCGLDACDGCDGCSGCDCNLGLLSLGTLLMLVPFLRSTPTPRPRSGRRSATAAGGVVLIRGYQRMLSRHLPTRCRYEPSCSEYGAQAVRRYGLLDGSRLIAARINRCTSEVPLGTPDPLQ</sequence>